<dbReference type="GO" id="GO:0005643">
    <property type="term" value="C:nuclear pore"/>
    <property type="evidence" value="ECO:0007669"/>
    <property type="project" value="UniProtKB-SubCell"/>
</dbReference>
<keyword evidence="13" id="KW-1185">Reference proteome</keyword>
<evidence type="ECO:0000256" key="8">
    <source>
        <dbReference type="ARBA" id="ARBA00023132"/>
    </source>
</evidence>
<dbReference type="AlphaFoldDB" id="A0A067QT67"/>
<dbReference type="InterPro" id="IPR045255">
    <property type="entry name" value="RanBP1-like"/>
</dbReference>
<keyword evidence="9" id="KW-0539">Nucleus</keyword>
<dbReference type="FunCoup" id="A0A067QT67">
    <property type="interactions" value="1303"/>
</dbReference>
<dbReference type="Pfam" id="PF00638">
    <property type="entry name" value="Ran_BP1"/>
    <property type="match status" value="1"/>
</dbReference>
<evidence type="ECO:0000256" key="3">
    <source>
        <dbReference type="ARBA" id="ARBA00022737"/>
    </source>
</evidence>
<dbReference type="InParanoid" id="A0A067QT67"/>
<keyword evidence="7" id="KW-0811">Translocation</keyword>
<keyword evidence="4" id="KW-0509">mRNA transport</keyword>
<dbReference type="eggNOG" id="KOG2724">
    <property type="taxonomic scope" value="Eukaryota"/>
</dbReference>
<feature type="region of interest" description="Disordered" evidence="10">
    <location>
        <begin position="192"/>
        <end position="239"/>
    </location>
</feature>
<keyword evidence="6" id="KW-0007">Acetylation</keyword>
<dbReference type="PANTHER" id="PTHR23138:SF141">
    <property type="entry name" value="NUCLEAR PORE COMPLEX PROTEIN NUP50"/>
    <property type="match status" value="1"/>
</dbReference>
<evidence type="ECO:0000313" key="12">
    <source>
        <dbReference type="EMBL" id="KDR13169.1"/>
    </source>
</evidence>
<dbReference type="Proteomes" id="UP000027135">
    <property type="component" value="Unassembled WGS sequence"/>
</dbReference>
<dbReference type="OrthoDB" id="10062131at2759"/>
<dbReference type="InterPro" id="IPR015007">
    <property type="entry name" value="NUP2/50/61"/>
</dbReference>
<protein>
    <submittedName>
        <fullName evidence="12">Nucleoporin 50 kDa</fullName>
    </submittedName>
</protein>
<accession>A0A067QT67</accession>
<evidence type="ECO:0000256" key="5">
    <source>
        <dbReference type="ARBA" id="ARBA00022927"/>
    </source>
</evidence>
<evidence type="ECO:0000256" key="1">
    <source>
        <dbReference type="ARBA" id="ARBA00004567"/>
    </source>
</evidence>
<evidence type="ECO:0000256" key="10">
    <source>
        <dbReference type="SAM" id="MobiDB-lite"/>
    </source>
</evidence>
<dbReference type="STRING" id="136037.A0A067QT67"/>
<dbReference type="SMART" id="SM00160">
    <property type="entry name" value="RanBD"/>
    <property type="match status" value="1"/>
</dbReference>
<dbReference type="PANTHER" id="PTHR23138">
    <property type="entry name" value="RAN BINDING PROTEIN"/>
    <property type="match status" value="1"/>
</dbReference>
<dbReference type="GO" id="GO:0006606">
    <property type="term" value="P:protein import into nucleus"/>
    <property type="evidence" value="ECO:0007669"/>
    <property type="project" value="TreeGrafter"/>
</dbReference>
<keyword evidence="5" id="KW-0653">Protein transport</keyword>
<keyword evidence="8" id="KW-0906">Nuclear pore complex</keyword>
<name>A0A067QT67_ZOONE</name>
<gene>
    <name evidence="12" type="ORF">L798_12926</name>
</gene>
<dbReference type="Gene3D" id="2.30.29.30">
    <property type="entry name" value="Pleckstrin-homology domain (PH domain)/Phosphotyrosine-binding domain (PTB)"/>
    <property type="match status" value="1"/>
</dbReference>
<dbReference type="SUPFAM" id="SSF50729">
    <property type="entry name" value="PH domain-like"/>
    <property type="match status" value="1"/>
</dbReference>
<dbReference type="CDD" id="cd13170">
    <property type="entry name" value="RanBD_NUP50"/>
    <property type="match status" value="1"/>
</dbReference>
<dbReference type="Pfam" id="PF08911">
    <property type="entry name" value="NUP50"/>
    <property type="match status" value="1"/>
</dbReference>
<comment type="subcellular location">
    <subcellularLocation>
        <location evidence="1">Nucleus</location>
        <location evidence="1">Nuclear pore complex</location>
    </subcellularLocation>
</comment>
<keyword evidence="3" id="KW-0677">Repeat</keyword>
<evidence type="ECO:0000256" key="7">
    <source>
        <dbReference type="ARBA" id="ARBA00023010"/>
    </source>
</evidence>
<evidence type="ECO:0000256" key="6">
    <source>
        <dbReference type="ARBA" id="ARBA00022990"/>
    </source>
</evidence>
<dbReference type="OMA" id="CDWVWEQ"/>
<evidence type="ECO:0000313" key="13">
    <source>
        <dbReference type="Proteomes" id="UP000027135"/>
    </source>
</evidence>
<feature type="compositionally biased region" description="Basic and acidic residues" evidence="10">
    <location>
        <begin position="192"/>
        <end position="201"/>
    </location>
</feature>
<feature type="compositionally biased region" description="Basic and acidic residues" evidence="10">
    <location>
        <begin position="221"/>
        <end position="231"/>
    </location>
</feature>
<sequence>MFHIHGLCYKGSVEYFTMAKRIATSELNHENWNEEDKPEEAGTFRKATPDVIQHRVIKSAKRRSVGTPEDNGATVSPFVAFGGFKPTSTNSASATSAFNFLKNSNKPSDTSNGSASKEVKTGSTSETSDTKSPQYYSKLKSLNQCVSHWIKSHVDSNPFCILTPIFRDYERFLTEIDQKESSWHREEKEAASVQREVKSLEKSALTTATGGSVTPSNAAKPADEGAAESRKPSPFSTTGCGSNKTIFNFGSGPSSRSNLTAGFTFGSSQPFTFQFLTNPDKDVTHEENADDQPPKVEFTPVVEEGAIYSKRCKVFVKKEASFQERGVGMLHLKPVGEKTQLIVRADTSLGNLLVNTLLTAGLPIQRMGTNNVMLVCVPMPDTKPPPIPILLRLKTSDDADEVHDKLKEHIK</sequence>
<evidence type="ECO:0000256" key="2">
    <source>
        <dbReference type="ARBA" id="ARBA00022448"/>
    </source>
</evidence>
<evidence type="ECO:0000259" key="11">
    <source>
        <dbReference type="SMART" id="SM00160"/>
    </source>
</evidence>
<organism evidence="12 13">
    <name type="scientific">Zootermopsis nevadensis</name>
    <name type="common">Dampwood termite</name>
    <dbReference type="NCBI Taxonomy" id="136037"/>
    <lineage>
        <taxon>Eukaryota</taxon>
        <taxon>Metazoa</taxon>
        <taxon>Ecdysozoa</taxon>
        <taxon>Arthropoda</taxon>
        <taxon>Hexapoda</taxon>
        <taxon>Insecta</taxon>
        <taxon>Pterygota</taxon>
        <taxon>Neoptera</taxon>
        <taxon>Polyneoptera</taxon>
        <taxon>Dictyoptera</taxon>
        <taxon>Blattodea</taxon>
        <taxon>Blattoidea</taxon>
        <taxon>Termitoidae</taxon>
        <taxon>Termopsidae</taxon>
        <taxon>Zootermopsis</taxon>
    </lineage>
</organism>
<keyword evidence="2" id="KW-0813">Transport</keyword>
<dbReference type="GO" id="GO:0051028">
    <property type="term" value="P:mRNA transport"/>
    <property type="evidence" value="ECO:0007669"/>
    <property type="project" value="UniProtKB-KW"/>
</dbReference>
<proteinExistence type="predicted"/>
<evidence type="ECO:0000256" key="9">
    <source>
        <dbReference type="ARBA" id="ARBA00023242"/>
    </source>
</evidence>
<feature type="compositionally biased region" description="Polar residues" evidence="10">
    <location>
        <begin position="204"/>
        <end position="217"/>
    </location>
</feature>
<dbReference type="EMBL" id="KK852964">
    <property type="protein sequence ID" value="KDR13169.1"/>
    <property type="molecule type" value="Genomic_DNA"/>
</dbReference>
<evidence type="ECO:0000256" key="4">
    <source>
        <dbReference type="ARBA" id="ARBA00022816"/>
    </source>
</evidence>
<feature type="region of interest" description="Disordered" evidence="10">
    <location>
        <begin position="103"/>
        <end position="133"/>
    </location>
</feature>
<dbReference type="InterPro" id="IPR011993">
    <property type="entry name" value="PH-like_dom_sf"/>
</dbReference>
<feature type="domain" description="RanBD1" evidence="11">
    <location>
        <begin position="293"/>
        <end position="409"/>
    </location>
</feature>
<reference evidence="12 13" key="1">
    <citation type="journal article" date="2014" name="Nat. Commun.">
        <title>Molecular traces of alternative social organization in a termite genome.</title>
        <authorList>
            <person name="Terrapon N."/>
            <person name="Li C."/>
            <person name="Robertson H.M."/>
            <person name="Ji L."/>
            <person name="Meng X."/>
            <person name="Booth W."/>
            <person name="Chen Z."/>
            <person name="Childers C.P."/>
            <person name="Glastad K.M."/>
            <person name="Gokhale K."/>
            <person name="Gowin J."/>
            <person name="Gronenberg W."/>
            <person name="Hermansen R.A."/>
            <person name="Hu H."/>
            <person name="Hunt B.G."/>
            <person name="Huylmans A.K."/>
            <person name="Khalil S.M."/>
            <person name="Mitchell R.D."/>
            <person name="Munoz-Torres M.C."/>
            <person name="Mustard J.A."/>
            <person name="Pan H."/>
            <person name="Reese J.T."/>
            <person name="Scharf M.E."/>
            <person name="Sun F."/>
            <person name="Vogel H."/>
            <person name="Xiao J."/>
            <person name="Yang W."/>
            <person name="Yang Z."/>
            <person name="Yang Z."/>
            <person name="Zhou J."/>
            <person name="Zhu J."/>
            <person name="Brent C.S."/>
            <person name="Elsik C.G."/>
            <person name="Goodisman M.A."/>
            <person name="Liberles D.A."/>
            <person name="Roe R.M."/>
            <person name="Vargo E.L."/>
            <person name="Vilcinskas A."/>
            <person name="Wang J."/>
            <person name="Bornberg-Bauer E."/>
            <person name="Korb J."/>
            <person name="Zhang G."/>
            <person name="Liebig J."/>
        </authorList>
    </citation>
    <scope>NUCLEOTIDE SEQUENCE [LARGE SCALE GENOMIC DNA]</scope>
    <source>
        <tissue evidence="12">Whole organism</tissue>
    </source>
</reference>
<dbReference type="InterPro" id="IPR000156">
    <property type="entry name" value="Ran_bind_dom"/>
</dbReference>